<dbReference type="Ensembl" id="ENSPNAT00000084773.1">
    <property type="protein sequence ID" value="ENSPNAP00000072283.1"/>
    <property type="gene ID" value="ENSPNAG00000030488.1"/>
</dbReference>
<evidence type="ECO:0000313" key="4">
    <source>
        <dbReference type="Ensembl" id="ENSPNAP00000072283.1"/>
    </source>
</evidence>
<dbReference type="InterPro" id="IPR000538">
    <property type="entry name" value="Link_dom"/>
</dbReference>
<dbReference type="GeneTree" id="ENSGT01120000277069"/>
<evidence type="ECO:0000256" key="1">
    <source>
        <dbReference type="ARBA" id="ARBA00023157"/>
    </source>
</evidence>
<reference evidence="4 5" key="1">
    <citation type="submission" date="2020-10" db="EMBL/GenBank/DDBJ databases">
        <title>Pygocentrus nattereri (red-bellied piranha) genome, fPygNat1, primary haplotype.</title>
        <authorList>
            <person name="Myers G."/>
            <person name="Meyer A."/>
            <person name="Karagic N."/>
            <person name="Pippel M."/>
            <person name="Winkler S."/>
            <person name="Tracey A."/>
            <person name="Wood J."/>
            <person name="Formenti G."/>
            <person name="Howe K."/>
            <person name="Fedrigo O."/>
            <person name="Jarvis E.D."/>
        </authorList>
    </citation>
    <scope>NUCLEOTIDE SEQUENCE [LARGE SCALE GENOMIC DNA]</scope>
</reference>
<feature type="domain" description="Link" evidence="3">
    <location>
        <begin position="25"/>
        <end position="71"/>
    </location>
</feature>
<dbReference type="PROSITE" id="PS50963">
    <property type="entry name" value="LINK_2"/>
    <property type="match status" value="1"/>
</dbReference>
<evidence type="ECO:0000259" key="3">
    <source>
        <dbReference type="PROSITE" id="PS50963"/>
    </source>
</evidence>
<name>A0AAR2L6Q7_PYGNA</name>
<dbReference type="InterPro" id="IPR016187">
    <property type="entry name" value="CTDL_fold"/>
</dbReference>
<comment type="caution">
    <text evidence="2">Lacks conserved residue(s) required for the propagation of feature annotation.</text>
</comment>
<keyword evidence="1" id="KW-1015">Disulfide bond</keyword>
<reference evidence="4" key="3">
    <citation type="submission" date="2025-09" db="UniProtKB">
        <authorList>
            <consortium name="Ensembl"/>
        </authorList>
    </citation>
    <scope>IDENTIFICATION</scope>
</reference>
<dbReference type="Proteomes" id="UP001501920">
    <property type="component" value="Chromosome 11"/>
</dbReference>
<accession>A0AAR2L6Q7</accession>
<reference evidence="4" key="2">
    <citation type="submission" date="2025-08" db="UniProtKB">
        <authorList>
            <consortium name="Ensembl"/>
        </authorList>
    </citation>
    <scope>IDENTIFICATION</scope>
</reference>
<evidence type="ECO:0000256" key="2">
    <source>
        <dbReference type="PROSITE-ProRule" id="PRU00323"/>
    </source>
</evidence>
<dbReference type="AlphaFoldDB" id="A0AAR2L6Q7"/>
<dbReference type="GO" id="GO:0007155">
    <property type="term" value="P:cell adhesion"/>
    <property type="evidence" value="ECO:0007669"/>
    <property type="project" value="InterPro"/>
</dbReference>
<evidence type="ECO:0000313" key="5">
    <source>
        <dbReference type="Proteomes" id="UP001501920"/>
    </source>
</evidence>
<proteinExistence type="predicted"/>
<dbReference type="GO" id="GO:0005540">
    <property type="term" value="F:hyaluronic acid binding"/>
    <property type="evidence" value="ECO:0007669"/>
    <property type="project" value="InterPro"/>
</dbReference>
<dbReference type="SUPFAM" id="SSF56436">
    <property type="entry name" value="C-type lectin-like"/>
    <property type="match status" value="1"/>
</dbReference>
<organism evidence="4 5">
    <name type="scientific">Pygocentrus nattereri</name>
    <name type="common">Red-bellied piranha</name>
    <dbReference type="NCBI Taxonomy" id="42514"/>
    <lineage>
        <taxon>Eukaryota</taxon>
        <taxon>Metazoa</taxon>
        <taxon>Chordata</taxon>
        <taxon>Craniata</taxon>
        <taxon>Vertebrata</taxon>
        <taxon>Euteleostomi</taxon>
        <taxon>Actinopterygii</taxon>
        <taxon>Neopterygii</taxon>
        <taxon>Teleostei</taxon>
        <taxon>Ostariophysi</taxon>
        <taxon>Characiformes</taxon>
        <taxon>Characoidei</taxon>
        <taxon>Pygocentrus</taxon>
    </lineage>
</organism>
<keyword evidence="5" id="KW-1185">Reference proteome</keyword>
<protein>
    <recommendedName>
        <fullName evidence="3">Link domain-containing protein</fullName>
    </recommendedName>
</protein>
<sequence length="71" mass="8013">MRLTVANLANVKYWKLGVRGCSHRGVYYVQGNDRHSLDFTEAQKLCELLGASLANATQMVRILSTQYSTTY</sequence>